<evidence type="ECO:0000313" key="3">
    <source>
        <dbReference type="Proteomes" id="UP001164439"/>
    </source>
</evidence>
<gene>
    <name evidence="2" type="ORF">STRCI_008549</name>
</gene>
<proteinExistence type="predicted"/>
<dbReference type="RefSeq" id="WP_269664369.1">
    <property type="nucleotide sequence ID" value="NZ_CP114413.1"/>
</dbReference>
<dbReference type="EMBL" id="CP114413">
    <property type="protein sequence ID" value="WAZ26883.1"/>
    <property type="molecule type" value="Genomic_DNA"/>
</dbReference>
<evidence type="ECO:0000313" key="2">
    <source>
        <dbReference type="EMBL" id="WAZ26883.1"/>
    </source>
</evidence>
<organism evidence="2 3">
    <name type="scientific">Streptomyces cinnabarinus</name>
    <dbReference type="NCBI Taxonomy" id="67287"/>
    <lineage>
        <taxon>Bacteria</taxon>
        <taxon>Bacillati</taxon>
        <taxon>Actinomycetota</taxon>
        <taxon>Actinomycetes</taxon>
        <taxon>Kitasatosporales</taxon>
        <taxon>Streptomycetaceae</taxon>
        <taxon>Streptomyces</taxon>
    </lineage>
</organism>
<keyword evidence="3" id="KW-1185">Reference proteome</keyword>
<feature type="region of interest" description="Disordered" evidence="1">
    <location>
        <begin position="191"/>
        <end position="229"/>
    </location>
</feature>
<reference evidence="2" key="1">
    <citation type="submission" date="2022-12" db="EMBL/GenBank/DDBJ databases">
        <authorList>
            <person name="Ruckert C."/>
            <person name="Busche T."/>
            <person name="Kalinowski J."/>
            <person name="Wittmann C."/>
        </authorList>
    </citation>
    <scope>NUCLEOTIDE SEQUENCE</scope>
    <source>
        <strain evidence="2">DSM 40467</strain>
    </source>
</reference>
<accession>A0ABY7KTN4</accession>
<feature type="compositionally biased region" description="Basic residues" evidence="1">
    <location>
        <begin position="214"/>
        <end position="229"/>
    </location>
</feature>
<evidence type="ECO:0000256" key="1">
    <source>
        <dbReference type="SAM" id="MobiDB-lite"/>
    </source>
</evidence>
<protein>
    <submittedName>
        <fullName evidence="2">Uncharacterized protein</fullName>
    </submittedName>
</protein>
<name>A0ABY7KTN4_9ACTN</name>
<sequence>MCSDPGKQAAYRHRCKAAKSPALTAAQHQPACAAKTRGYLLRAYDQVPQLPAPRREQGWFFAFMQRRLRRLTEAATVYAATPLGTGKRLPFVFINYRCRSDPGSYGALHKYRTARQPEPVYVLLDGAHRFRPLECIFEPRMLGAWVLGVADRRQPLVKPAPSLTSPLEALVPERGAVPRVSLAEAGIRRSLVTPSASGPPAHQRYAGTAGPCPTRRHVPAQRRRRRKAR</sequence>
<dbReference type="Proteomes" id="UP001164439">
    <property type="component" value="Chromosome"/>
</dbReference>